<dbReference type="EMBL" id="AVOT02001900">
    <property type="protein sequence ID" value="MBW0468563.1"/>
    <property type="molecule type" value="Genomic_DNA"/>
</dbReference>
<evidence type="ECO:0008006" key="4">
    <source>
        <dbReference type="Google" id="ProtNLM"/>
    </source>
</evidence>
<sequence length="277" mass="32429">MKEEPPLNEWPKFSGEGEYEQMSFIKTIDMLQEGYAILDELITAILQSLFKKSSKRWYYGIRQRNGKSTWSWWKNEIITKWENDSWRQRIEYEFENSFFDLDKNTPLTWFLKQVEILYALYPEMSQKMVHMKIIKKCGGELENSLRSRKDRPRGPFKPNTLRTNEQRKSHKCGCIGQLANNFLIKAKINEIVETEDHNDKEDESDSEKETKDSENTESDEINILNAQIDNIDLIYKVLDVNSNFSQVGTSDTSLTNIQDVKLHRTKPAKGMGHTAGK</sequence>
<dbReference type="AlphaFoldDB" id="A0A9Q3GID0"/>
<evidence type="ECO:0000313" key="2">
    <source>
        <dbReference type="EMBL" id="MBW0468563.1"/>
    </source>
</evidence>
<gene>
    <name evidence="2" type="ORF">O181_008278</name>
</gene>
<dbReference type="Proteomes" id="UP000765509">
    <property type="component" value="Unassembled WGS sequence"/>
</dbReference>
<feature type="region of interest" description="Disordered" evidence="1">
    <location>
        <begin position="258"/>
        <end position="277"/>
    </location>
</feature>
<comment type="caution">
    <text evidence="2">The sequence shown here is derived from an EMBL/GenBank/DDBJ whole genome shotgun (WGS) entry which is preliminary data.</text>
</comment>
<dbReference type="OrthoDB" id="2507294at2759"/>
<protein>
    <recommendedName>
        <fullName evidence="4">Retrotransposon gag domain-containing protein</fullName>
    </recommendedName>
</protein>
<organism evidence="2 3">
    <name type="scientific">Austropuccinia psidii MF-1</name>
    <dbReference type="NCBI Taxonomy" id="1389203"/>
    <lineage>
        <taxon>Eukaryota</taxon>
        <taxon>Fungi</taxon>
        <taxon>Dikarya</taxon>
        <taxon>Basidiomycota</taxon>
        <taxon>Pucciniomycotina</taxon>
        <taxon>Pucciniomycetes</taxon>
        <taxon>Pucciniales</taxon>
        <taxon>Sphaerophragmiaceae</taxon>
        <taxon>Austropuccinia</taxon>
    </lineage>
</organism>
<accession>A0A9Q3GID0</accession>
<name>A0A9Q3GID0_9BASI</name>
<evidence type="ECO:0000256" key="1">
    <source>
        <dbReference type="SAM" id="MobiDB-lite"/>
    </source>
</evidence>
<feature type="region of interest" description="Disordered" evidence="1">
    <location>
        <begin position="144"/>
        <end position="165"/>
    </location>
</feature>
<keyword evidence="3" id="KW-1185">Reference proteome</keyword>
<proteinExistence type="predicted"/>
<feature type="region of interest" description="Disordered" evidence="1">
    <location>
        <begin position="193"/>
        <end position="221"/>
    </location>
</feature>
<evidence type="ECO:0000313" key="3">
    <source>
        <dbReference type="Proteomes" id="UP000765509"/>
    </source>
</evidence>
<reference evidence="2" key="1">
    <citation type="submission" date="2021-03" db="EMBL/GenBank/DDBJ databases">
        <title>Draft genome sequence of rust myrtle Austropuccinia psidii MF-1, a brazilian biotype.</title>
        <authorList>
            <person name="Quecine M.C."/>
            <person name="Pachon D.M.R."/>
            <person name="Bonatelli M.L."/>
            <person name="Correr F.H."/>
            <person name="Franceschini L.M."/>
            <person name="Leite T.F."/>
            <person name="Margarido G.R.A."/>
            <person name="Almeida C.A."/>
            <person name="Ferrarezi J.A."/>
            <person name="Labate C.A."/>
        </authorList>
    </citation>
    <scope>NUCLEOTIDE SEQUENCE</scope>
    <source>
        <strain evidence="2">MF-1</strain>
    </source>
</reference>